<dbReference type="Pfam" id="PF07883">
    <property type="entry name" value="Cupin_2"/>
    <property type="match status" value="1"/>
</dbReference>
<organism evidence="3 4">
    <name type="scientific">Cellulomonas algicola</name>
    <dbReference type="NCBI Taxonomy" id="2071633"/>
    <lineage>
        <taxon>Bacteria</taxon>
        <taxon>Bacillati</taxon>
        <taxon>Actinomycetota</taxon>
        <taxon>Actinomycetes</taxon>
        <taxon>Micrococcales</taxon>
        <taxon>Cellulomonadaceae</taxon>
        <taxon>Cellulomonas</taxon>
    </lineage>
</organism>
<dbReference type="PANTHER" id="PTHR36114:SF1">
    <property type="entry name" value="16.7 KDA PROTEIN IN WHIE LOCUS"/>
    <property type="match status" value="1"/>
</dbReference>
<evidence type="ECO:0000256" key="1">
    <source>
        <dbReference type="SAM" id="MobiDB-lite"/>
    </source>
</evidence>
<gene>
    <name evidence="3" type="ORF">CTKZ_23290</name>
</gene>
<name>A0A401V1I0_9CELL</name>
<dbReference type="PANTHER" id="PTHR36114">
    <property type="entry name" value="16.7 KDA PROTEIN IN WHIE LOCUS"/>
    <property type="match status" value="1"/>
</dbReference>
<dbReference type="Proteomes" id="UP000288246">
    <property type="component" value="Unassembled WGS sequence"/>
</dbReference>
<dbReference type="CDD" id="cd02226">
    <property type="entry name" value="cupin_YdbB-like"/>
    <property type="match status" value="1"/>
</dbReference>
<dbReference type="Gene3D" id="2.60.120.10">
    <property type="entry name" value="Jelly Rolls"/>
    <property type="match status" value="1"/>
</dbReference>
<accession>A0A401V1I0</accession>
<reference evidence="3 4" key="1">
    <citation type="submission" date="2018-11" db="EMBL/GenBank/DDBJ databases">
        <title>Draft genome sequence of Cellulomonas takizawaensis strain TKZ-21.</title>
        <authorList>
            <person name="Yamamura H."/>
            <person name="Hayashi T."/>
            <person name="Hamada M."/>
            <person name="Serisawa Y."/>
            <person name="Matsuyama K."/>
            <person name="Nakagawa Y."/>
            <person name="Otoguro M."/>
            <person name="Yanagida F."/>
            <person name="Hayakawa M."/>
        </authorList>
    </citation>
    <scope>NUCLEOTIDE SEQUENCE [LARGE SCALE GENOMIC DNA]</scope>
    <source>
        <strain evidence="3 4">TKZ-21</strain>
    </source>
</reference>
<evidence type="ECO:0000313" key="3">
    <source>
        <dbReference type="EMBL" id="GCD20767.1"/>
    </source>
</evidence>
<dbReference type="AlphaFoldDB" id="A0A401V1I0"/>
<dbReference type="RefSeq" id="WP_124343274.1">
    <property type="nucleotide sequence ID" value="NZ_BHYL01000192.1"/>
</dbReference>
<dbReference type="EMBL" id="BHYL01000192">
    <property type="protein sequence ID" value="GCD20767.1"/>
    <property type="molecule type" value="Genomic_DNA"/>
</dbReference>
<feature type="domain" description="Cupin type-2" evidence="2">
    <location>
        <begin position="40"/>
        <end position="99"/>
    </location>
</feature>
<dbReference type="InterPro" id="IPR014710">
    <property type="entry name" value="RmlC-like_jellyroll"/>
</dbReference>
<dbReference type="InterPro" id="IPR013096">
    <property type="entry name" value="Cupin_2"/>
</dbReference>
<proteinExistence type="predicted"/>
<evidence type="ECO:0000313" key="4">
    <source>
        <dbReference type="Proteomes" id="UP000288246"/>
    </source>
</evidence>
<dbReference type="InterPro" id="IPR011051">
    <property type="entry name" value="RmlC_Cupin_sf"/>
</dbReference>
<dbReference type="SUPFAM" id="SSF51182">
    <property type="entry name" value="RmlC-like cupins"/>
    <property type="match status" value="1"/>
</dbReference>
<comment type="caution">
    <text evidence="3">The sequence shown here is derived from an EMBL/GenBank/DDBJ whole genome shotgun (WGS) entry which is preliminary data.</text>
</comment>
<evidence type="ECO:0000259" key="2">
    <source>
        <dbReference type="Pfam" id="PF07883"/>
    </source>
</evidence>
<feature type="compositionally biased region" description="Basic and acidic residues" evidence="1">
    <location>
        <begin position="116"/>
        <end position="128"/>
    </location>
</feature>
<dbReference type="OrthoDB" id="9794183at2"/>
<protein>
    <recommendedName>
        <fullName evidence="2">Cupin type-2 domain-containing protein</fullName>
    </recommendedName>
</protein>
<sequence length="136" mass="14770">MTHDGVRNVRSALDALPAPFQPHRLATVNDHDVKVVTLEGEFVWHTHPDTDELFLVVSGRLTIQLRDGDVELGPDDVFVVPRGVEHCPLAHGEVRAVLIERVGTVNTGDAGGDRTQPLRELGEGRPPGHEAPSQSP</sequence>
<dbReference type="InterPro" id="IPR052044">
    <property type="entry name" value="PKS_Associated_Protein"/>
</dbReference>
<keyword evidence="4" id="KW-1185">Reference proteome</keyword>
<feature type="region of interest" description="Disordered" evidence="1">
    <location>
        <begin position="104"/>
        <end position="136"/>
    </location>
</feature>